<feature type="region of interest" description="Disordered" evidence="1">
    <location>
        <begin position="183"/>
        <end position="223"/>
    </location>
</feature>
<dbReference type="EMBL" id="BAABFB010000075">
    <property type="protein sequence ID" value="GAA4490486.1"/>
    <property type="molecule type" value="Genomic_DNA"/>
</dbReference>
<protein>
    <recommendedName>
        <fullName evidence="2">Protein kinase domain-containing protein</fullName>
    </recommendedName>
</protein>
<accession>A0ABP8PRS0</accession>
<evidence type="ECO:0000313" key="4">
    <source>
        <dbReference type="Proteomes" id="UP001501183"/>
    </source>
</evidence>
<feature type="compositionally biased region" description="Basic and acidic residues" evidence="1">
    <location>
        <begin position="213"/>
        <end position="223"/>
    </location>
</feature>
<name>A0ABP8PRS0_9NOCA</name>
<feature type="compositionally biased region" description="Polar residues" evidence="1">
    <location>
        <begin position="40"/>
        <end position="50"/>
    </location>
</feature>
<proteinExistence type="predicted"/>
<feature type="domain" description="Protein kinase" evidence="2">
    <location>
        <begin position="99"/>
        <end position="223"/>
    </location>
</feature>
<organism evidence="3 4">
    <name type="scientific">Rhodococcus olei</name>
    <dbReference type="NCBI Taxonomy" id="2161675"/>
    <lineage>
        <taxon>Bacteria</taxon>
        <taxon>Bacillati</taxon>
        <taxon>Actinomycetota</taxon>
        <taxon>Actinomycetes</taxon>
        <taxon>Mycobacteriales</taxon>
        <taxon>Nocardiaceae</taxon>
        <taxon>Rhodococcus</taxon>
    </lineage>
</organism>
<sequence>MRGAPATEYRAPGIERPSGLDGHVTDRVTPSGNRRDVTACTHSTGSARPPTQNPPVRESCGRPRRFPSGADAAMTEPDPPPLHRDPTTDIPEDSAAAGFEDAHAVAPGGFGIVYRCRRRALDRTVAVEVLSADPNSENPDRFLREQRAMGRLSGNPNIDRILQVGTMSWGRPYIVTEFHPHDSLDTRSRRSGPLPWRDAVRLGESRSPAPSRPRTEREPCTEM</sequence>
<dbReference type="PROSITE" id="PS50011">
    <property type="entry name" value="PROTEIN_KINASE_DOM"/>
    <property type="match status" value="1"/>
</dbReference>
<keyword evidence="4" id="KW-1185">Reference proteome</keyword>
<evidence type="ECO:0000259" key="2">
    <source>
        <dbReference type="PROSITE" id="PS50011"/>
    </source>
</evidence>
<dbReference type="InterPro" id="IPR000719">
    <property type="entry name" value="Prot_kinase_dom"/>
</dbReference>
<dbReference type="Proteomes" id="UP001501183">
    <property type="component" value="Unassembled WGS sequence"/>
</dbReference>
<dbReference type="SUPFAM" id="SSF56112">
    <property type="entry name" value="Protein kinase-like (PK-like)"/>
    <property type="match status" value="1"/>
</dbReference>
<dbReference type="InterPro" id="IPR001245">
    <property type="entry name" value="Ser-Thr/Tyr_kinase_cat_dom"/>
</dbReference>
<dbReference type="Pfam" id="PF07714">
    <property type="entry name" value="PK_Tyr_Ser-Thr"/>
    <property type="match status" value="1"/>
</dbReference>
<comment type="caution">
    <text evidence="3">The sequence shown here is derived from an EMBL/GenBank/DDBJ whole genome shotgun (WGS) entry which is preliminary data.</text>
</comment>
<feature type="region of interest" description="Disordered" evidence="1">
    <location>
        <begin position="1"/>
        <end position="93"/>
    </location>
</feature>
<dbReference type="InterPro" id="IPR011009">
    <property type="entry name" value="Kinase-like_dom_sf"/>
</dbReference>
<dbReference type="Gene3D" id="1.10.510.10">
    <property type="entry name" value="Transferase(Phosphotransferase) domain 1"/>
    <property type="match status" value="1"/>
</dbReference>
<evidence type="ECO:0000256" key="1">
    <source>
        <dbReference type="SAM" id="MobiDB-lite"/>
    </source>
</evidence>
<reference evidence="4" key="1">
    <citation type="journal article" date="2019" name="Int. J. Syst. Evol. Microbiol.">
        <title>The Global Catalogue of Microorganisms (GCM) 10K type strain sequencing project: providing services to taxonomists for standard genome sequencing and annotation.</title>
        <authorList>
            <consortium name="The Broad Institute Genomics Platform"/>
            <consortium name="The Broad Institute Genome Sequencing Center for Infectious Disease"/>
            <person name="Wu L."/>
            <person name="Ma J."/>
        </authorList>
    </citation>
    <scope>NUCLEOTIDE SEQUENCE [LARGE SCALE GENOMIC DNA]</scope>
    <source>
        <strain evidence="4">JCM 32206</strain>
    </source>
</reference>
<evidence type="ECO:0000313" key="3">
    <source>
        <dbReference type="EMBL" id="GAA4490486.1"/>
    </source>
</evidence>
<gene>
    <name evidence="3" type="ORF">GCM10023094_53910</name>
</gene>